<dbReference type="FunFam" id="2.60.40.10:FF:000538">
    <property type="entry name" value="Striated muscle preferentially expressed protein kinase"/>
    <property type="match status" value="1"/>
</dbReference>
<dbReference type="Gene3D" id="2.60.40.10">
    <property type="entry name" value="Immunoglobulins"/>
    <property type="match status" value="1"/>
</dbReference>
<feature type="compositionally biased region" description="Basic residues" evidence="2">
    <location>
        <begin position="26"/>
        <end position="40"/>
    </location>
</feature>
<name>A0A3Q0FJB8_ALLSI</name>
<dbReference type="InterPro" id="IPR003598">
    <property type="entry name" value="Ig_sub2"/>
</dbReference>
<dbReference type="GO" id="GO:0004674">
    <property type="term" value="F:protein serine/threonine kinase activity"/>
    <property type="evidence" value="ECO:0007669"/>
    <property type="project" value="UniProtKB-KW"/>
</dbReference>
<dbReference type="PANTHER" id="PTHR47633">
    <property type="entry name" value="IMMUNOGLOBULIN"/>
    <property type="match status" value="1"/>
</dbReference>
<dbReference type="SMART" id="SM00408">
    <property type="entry name" value="IGc2"/>
    <property type="match status" value="1"/>
</dbReference>
<sequence>MGPCVRLAPVAQGLRRASGAAAAKTGHSRRFGRFTHGGHRRAAEEAGAVPAGAGHPAGPQGPRGHWAPGGRHVPGRGESRPRRPGPRGGKRGPSHCPPTRPATPQARRSPRGAVPALGTAWPGARGAPGAAGREPERRPLRVGERKDGGVPASEGRSARSKGKGRRVRPTSPEHESSDASYVSADEDPLEAPVFEIPIQDTAVTVGGEVLLKCIVTANPCPEVSWRKDGVPLRSSVARLIRAEGERHTLLVRGARAADAGLYTVAAANEVGESCCAA</sequence>
<keyword evidence="4" id="KW-1185">Reference proteome</keyword>
<dbReference type="SUPFAM" id="SSF48726">
    <property type="entry name" value="Immunoglobulin"/>
    <property type="match status" value="1"/>
</dbReference>
<feature type="compositionally biased region" description="Low complexity" evidence="2">
    <location>
        <begin position="45"/>
        <end position="65"/>
    </location>
</feature>
<evidence type="ECO:0000313" key="4">
    <source>
        <dbReference type="Proteomes" id="UP000189705"/>
    </source>
</evidence>
<dbReference type="AlphaFoldDB" id="A0A3Q0FJB8"/>
<dbReference type="InterPro" id="IPR036179">
    <property type="entry name" value="Ig-like_dom_sf"/>
</dbReference>
<dbReference type="RefSeq" id="XP_025047307.1">
    <property type="nucleotide sequence ID" value="XM_025191522.1"/>
</dbReference>
<dbReference type="Pfam" id="PF07679">
    <property type="entry name" value="I-set"/>
    <property type="match status" value="1"/>
</dbReference>
<evidence type="ECO:0000256" key="1">
    <source>
        <dbReference type="ARBA" id="ARBA00023157"/>
    </source>
</evidence>
<organism evidence="4 5">
    <name type="scientific">Alligator sinensis</name>
    <name type="common">Chinese alligator</name>
    <dbReference type="NCBI Taxonomy" id="38654"/>
    <lineage>
        <taxon>Eukaryota</taxon>
        <taxon>Metazoa</taxon>
        <taxon>Chordata</taxon>
        <taxon>Craniata</taxon>
        <taxon>Vertebrata</taxon>
        <taxon>Euteleostomi</taxon>
        <taxon>Archelosauria</taxon>
        <taxon>Archosauria</taxon>
        <taxon>Crocodylia</taxon>
        <taxon>Alligatoridae</taxon>
        <taxon>Alligatorinae</taxon>
        <taxon>Alligator</taxon>
    </lineage>
</organism>
<feature type="compositionally biased region" description="Basic residues" evidence="2">
    <location>
        <begin position="82"/>
        <end position="93"/>
    </location>
</feature>
<protein>
    <submittedName>
        <fullName evidence="5">Striated muscle preferentially expressed protein kinase-like</fullName>
    </submittedName>
</protein>
<evidence type="ECO:0000313" key="5">
    <source>
        <dbReference type="RefSeq" id="XP_025047307.1"/>
    </source>
</evidence>
<dbReference type="KEGG" id="asn:112547954"/>
<evidence type="ECO:0000256" key="2">
    <source>
        <dbReference type="SAM" id="MobiDB-lite"/>
    </source>
</evidence>
<dbReference type="STRING" id="38654.A0A3Q0FJB8"/>
<dbReference type="InParanoid" id="A0A3Q0FJB8"/>
<dbReference type="PROSITE" id="PS50835">
    <property type="entry name" value="IG_LIKE"/>
    <property type="match status" value="1"/>
</dbReference>
<dbReference type="InterPro" id="IPR013098">
    <property type="entry name" value="Ig_I-set"/>
</dbReference>
<keyword evidence="1" id="KW-1015">Disulfide bond</keyword>
<dbReference type="GO" id="GO:0042692">
    <property type="term" value="P:muscle cell differentiation"/>
    <property type="evidence" value="ECO:0007669"/>
    <property type="project" value="TreeGrafter"/>
</dbReference>
<dbReference type="InterPro" id="IPR013783">
    <property type="entry name" value="Ig-like_fold"/>
</dbReference>
<proteinExistence type="predicted"/>
<feature type="compositionally biased region" description="Low complexity" evidence="2">
    <location>
        <begin position="122"/>
        <end position="132"/>
    </location>
</feature>
<accession>A0A3Q0FJB8</accession>
<dbReference type="PANTHER" id="PTHR47633:SF3">
    <property type="entry name" value="STRIATED MUSCLE PREFERENTIALLY EXPRESSED PROTEIN KINASE"/>
    <property type="match status" value="1"/>
</dbReference>
<dbReference type="InterPro" id="IPR007110">
    <property type="entry name" value="Ig-like_dom"/>
</dbReference>
<evidence type="ECO:0000259" key="3">
    <source>
        <dbReference type="PROSITE" id="PS50835"/>
    </source>
</evidence>
<dbReference type="GeneID" id="112547954"/>
<gene>
    <name evidence="5" type="primary">LOC112547954</name>
</gene>
<feature type="domain" description="Ig-like" evidence="3">
    <location>
        <begin position="192"/>
        <end position="277"/>
    </location>
</feature>
<feature type="compositionally biased region" description="Basic residues" evidence="2">
    <location>
        <begin position="158"/>
        <end position="168"/>
    </location>
</feature>
<dbReference type="Proteomes" id="UP000189705">
    <property type="component" value="Unplaced"/>
</dbReference>
<feature type="region of interest" description="Disordered" evidence="2">
    <location>
        <begin position="13"/>
        <end position="185"/>
    </location>
</feature>
<feature type="compositionally biased region" description="Basic and acidic residues" evidence="2">
    <location>
        <begin position="133"/>
        <end position="148"/>
    </location>
</feature>
<reference evidence="5" key="1">
    <citation type="submission" date="2025-08" db="UniProtKB">
        <authorList>
            <consortium name="RefSeq"/>
        </authorList>
    </citation>
    <scope>IDENTIFICATION</scope>
</reference>